<accession>A0A9X1P188</accession>
<dbReference type="RefSeq" id="WP_233720524.1">
    <property type="nucleotide sequence ID" value="NZ_JAJUWU010000016.1"/>
</dbReference>
<evidence type="ECO:0000313" key="2">
    <source>
        <dbReference type="EMBL" id="MCE7029535.1"/>
    </source>
</evidence>
<sequence>MTTHRAFFGDAHYDFALKAPQIAELQHLCGAGIGTLCQRIFRGDFAYSDLVETIRLALIGGGLDPQRAAELIEVYSEVTALERLAEIAIDVLGKRYFPPETGPEPEQTGELDAEALA</sequence>
<comment type="caution">
    <text evidence="2">The sequence shown here is derived from an EMBL/GenBank/DDBJ whole genome shotgun (WGS) entry which is preliminary data.</text>
</comment>
<organism evidence="2 3">
    <name type="scientific">Jiella avicenniae</name>
    <dbReference type="NCBI Taxonomy" id="2907202"/>
    <lineage>
        <taxon>Bacteria</taxon>
        <taxon>Pseudomonadati</taxon>
        <taxon>Pseudomonadota</taxon>
        <taxon>Alphaproteobacteria</taxon>
        <taxon>Hyphomicrobiales</taxon>
        <taxon>Aurantimonadaceae</taxon>
        <taxon>Jiella</taxon>
    </lineage>
</organism>
<gene>
    <name evidence="2" type="ORF">LZD57_16215</name>
</gene>
<dbReference type="Proteomes" id="UP001139035">
    <property type="component" value="Unassembled WGS sequence"/>
</dbReference>
<reference evidence="2" key="1">
    <citation type="submission" date="2022-01" db="EMBL/GenBank/DDBJ databases">
        <title>Jiella avicenniae sp. nov., a novel endophytic bacterium isolated from bark of Avicennia marina.</title>
        <authorList>
            <person name="Tuo L."/>
        </authorList>
    </citation>
    <scope>NUCLEOTIDE SEQUENCE</scope>
    <source>
        <strain evidence="2">CBK1P-4</strain>
    </source>
</reference>
<dbReference type="InterPro" id="IPR021791">
    <property type="entry name" value="Phage_TAC_11"/>
</dbReference>
<proteinExistence type="predicted"/>
<evidence type="ECO:0000256" key="1">
    <source>
        <dbReference type="SAM" id="MobiDB-lite"/>
    </source>
</evidence>
<feature type="region of interest" description="Disordered" evidence="1">
    <location>
        <begin position="98"/>
        <end position="117"/>
    </location>
</feature>
<protein>
    <submittedName>
        <fullName evidence="2">Gene transfer agent family protein</fullName>
    </submittedName>
</protein>
<feature type="compositionally biased region" description="Acidic residues" evidence="1">
    <location>
        <begin position="107"/>
        <end position="117"/>
    </location>
</feature>
<name>A0A9X1P188_9HYPH</name>
<evidence type="ECO:0000313" key="3">
    <source>
        <dbReference type="Proteomes" id="UP001139035"/>
    </source>
</evidence>
<dbReference type="Pfam" id="PF11836">
    <property type="entry name" value="Phage_TAC_11"/>
    <property type="match status" value="1"/>
</dbReference>
<keyword evidence="3" id="KW-1185">Reference proteome</keyword>
<dbReference type="EMBL" id="JAJUWU010000016">
    <property type="protein sequence ID" value="MCE7029535.1"/>
    <property type="molecule type" value="Genomic_DNA"/>
</dbReference>
<dbReference type="AlphaFoldDB" id="A0A9X1P188"/>